<protein>
    <submittedName>
        <fullName evidence="5">GntR family transcriptional regulator</fullName>
    </submittedName>
</protein>
<organism evidence="5 6">
    <name type="scientific">Paracoccus seriniphilus</name>
    <dbReference type="NCBI Taxonomy" id="184748"/>
    <lineage>
        <taxon>Bacteria</taxon>
        <taxon>Pseudomonadati</taxon>
        <taxon>Pseudomonadota</taxon>
        <taxon>Alphaproteobacteria</taxon>
        <taxon>Rhodobacterales</taxon>
        <taxon>Paracoccaceae</taxon>
        <taxon>Paracoccus</taxon>
    </lineage>
</organism>
<dbReference type="GO" id="GO:0045892">
    <property type="term" value="P:negative regulation of DNA-templated transcription"/>
    <property type="evidence" value="ECO:0007669"/>
    <property type="project" value="TreeGrafter"/>
</dbReference>
<dbReference type="InterPro" id="IPR036390">
    <property type="entry name" value="WH_DNA-bd_sf"/>
</dbReference>
<dbReference type="SUPFAM" id="SSF64288">
    <property type="entry name" value="Chorismate lyase-like"/>
    <property type="match status" value="1"/>
</dbReference>
<feature type="domain" description="HTH gntR-type" evidence="4">
    <location>
        <begin position="12"/>
        <end position="80"/>
    </location>
</feature>
<dbReference type="InterPro" id="IPR011663">
    <property type="entry name" value="UTRA"/>
</dbReference>
<dbReference type="Gene3D" id="3.40.1410.10">
    <property type="entry name" value="Chorismate lyase-like"/>
    <property type="match status" value="1"/>
</dbReference>
<keyword evidence="6" id="KW-1185">Reference proteome</keyword>
<dbReference type="InterPro" id="IPR000524">
    <property type="entry name" value="Tscrpt_reg_HTH_GntR"/>
</dbReference>
<dbReference type="InterPro" id="IPR036388">
    <property type="entry name" value="WH-like_DNA-bd_sf"/>
</dbReference>
<dbReference type="SUPFAM" id="SSF46785">
    <property type="entry name" value="Winged helix' DNA-binding domain"/>
    <property type="match status" value="1"/>
</dbReference>
<dbReference type="PRINTS" id="PR00035">
    <property type="entry name" value="HTHGNTR"/>
</dbReference>
<gene>
    <name evidence="5" type="ORF">SAMN05444959_1172</name>
</gene>
<dbReference type="SMART" id="SM00866">
    <property type="entry name" value="UTRA"/>
    <property type="match status" value="1"/>
</dbReference>
<proteinExistence type="predicted"/>
<evidence type="ECO:0000256" key="3">
    <source>
        <dbReference type="ARBA" id="ARBA00023163"/>
    </source>
</evidence>
<accession>A0A239Q1W7</accession>
<dbReference type="Pfam" id="PF00392">
    <property type="entry name" value="GntR"/>
    <property type="match status" value="1"/>
</dbReference>
<dbReference type="GO" id="GO:0003700">
    <property type="term" value="F:DNA-binding transcription factor activity"/>
    <property type="evidence" value="ECO:0007669"/>
    <property type="project" value="InterPro"/>
</dbReference>
<dbReference type="Pfam" id="PF07702">
    <property type="entry name" value="UTRA"/>
    <property type="match status" value="1"/>
</dbReference>
<dbReference type="InterPro" id="IPR050679">
    <property type="entry name" value="Bact_HTH_transcr_reg"/>
</dbReference>
<evidence type="ECO:0000256" key="2">
    <source>
        <dbReference type="ARBA" id="ARBA00023125"/>
    </source>
</evidence>
<dbReference type="GO" id="GO:0003677">
    <property type="term" value="F:DNA binding"/>
    <property type="evidence" value="ECO:0007669"/>
    <property type="project" value="UniProtKB-KW"/>
</dbReference>
<dbReference type="Proteomes" id="UP000198307">
    <property type="component" value="Unassembled WGS sequence"/>
</dbReference>
<sequence>MVSLQSMRRANVPLHVEVASLLRHRILSGELTAGERLPSLVELAKTFGVTSLTVRQAMNTLDEEGLIERASGRGTFVKKVEIKPRRVFSVKSDLSQLMGGDKPLEVVLSTDTSFDDDVIVDGTRFKRLKRRHEVGGKPFCMLDVHLNKDIYEIAPERFDKELIVLALKDLGIALGSATQTVALSSADLEMAEGLDVDVNSPVFKVVRKVNDQEGRLIYFADLIYPGDALEFRIDFTGQ</sequence>
<dbReference type="PROSITE" id="PS50949">
    <property type="entry name" value="HTH_GNTR"/>
    <property type="match status" value="1"/>
</dbReference>
<dbReference type="AlphaFoldDB" id="A0A239Q1W7"/>
<keyword evidence="1" id="KW-0805">Transcription regulation</keyword>
<dbReference type="Gene3D" id="1.10.10.10">
    <property type="entry name" value="Winged helix-like DNA-binding domain superfamily/Winged helix DNA-binding domain"/>
    <property type="match status" value="1"/>
</dbReference>
<reference evidence="5 6" key="1">
    <citation type="submission" date="2017-07" db="EMBL/GenBank/DDBJ databases">
        <authorList>
            <person name="Sun Z.S."/>
            <person name="Albrecht U."/>
            <person name="Echele G."/>
            <person name="Lee C.C."/>
        </authorList>
    </citation>
    <scope>NUCLEOTIDE SEQUENCE [LARGE SCALE GENOMIC DNA]</scope>
    <source>
        <strain evidence="5 6">DSM 14827</strain>
    </source>
</reference>
<evidence type="ECO:0000313" key="5">
    <source>
        <dbReference type="EMBL" id="SNT76223.1"/>
    </source>
</evidence>
<evidence type="ECO:0000256" key="1">
    <source>
        <dbReference type="ARBA" id="ARBA00023015"/>
    </source>
</evidence>
<dbReference type="InterPro" id="IPR028978">
    <property type="entry name" value="Chorismate_lyase_/UTRA_dom_sf"/>
</dbReference>
<dbReference type="PANTHER" id="PTHR44846:SF1">
    <property type="entry name" value="MANNOSYL-D-GLYCERATE TRANSPORT_METABOLISM SYSTEM REPRESSOR MNGR-RELATED"/>
    <property type="match status" value="1"/>
</dbReference>
<dbReference type="CDD" id="cd07377">
    <property type="entry name" value="WHTH_GntR"/>
    <property type="match status" value="1"/>
</dbReference>
<keyword evidence="2" id="KW-0238">DNA-binding</keyword>
<keyword evidence="3" id="KW-0804">Transcription</keyword>
<dbReference type="SMART" id="SM00345">
    <property type="entry name" value="HTH_GNTR"/>
    <property type="match status" value="1"/>
</dbReference>
<evidence type="ECO:0000313" key="6">
    <source>
        <dbReference type="Proteomes" id="UP000198307"/>
    </source>
</evidence>
<dbReference type="PANTHER" id="PTHR44846">
    <property type="entry name" value="MANNOSYL-D-GLYCERATE TRANSPORT/METABOLISM SYSTEM REPRESSOR MNGR-RELATED"/>
    <property type="match status" value="1"/>
</dbReference>
<dbReference type="EMBL" id="FZQB01000017">
    <property type="protein sequence ID" value="SNT76223.1"/>
    <property type="molecule type" value="Genomic_DNA"/>
</dbReference>
<evidence type="ECO:0000259" key="4">
    <source>
        <dbReference type="PROSITE" id="PS50949"/>
    </source>
</evidence>
<name>A0A239Q1W7_9RHOB</name>